<organism evidence="1 2">
    <name type="scientific">Leucobacter komagatae</name>
    <dbReference type="NCBI Taxonomy" id="55969"/>
    <lineage>
        <taxon>Bacteria</taxon>
        <taxon>Bacillati</taxon>
        <taxon>Actinomycetota</taxon>
        <taxon>Actinomycetes</taxon>
        <taxon>Micrococcales</taxon>
        <taxon>Microbacteriaceae</taxon>
        <taxon>Leucobacter</taxon>
    </lineage>
</organism>
<keyword evidence="2" id="KW-1185">Reference proteome</keyword>
<dbReference type="PANTHER" id="PTHR10668">
    <property type="entry name" value="PHYTOENE DEHYDROGENASE"/>
    <property type="match status" value="1"/>
</dbReference>
<dbReference type="SUPFAM" id="SSF51905">
    <property type="entry name" value="FAD/NAD(P)-binding domain"/>
    <property type="match status" value="1"/>
</dbReference>
<reference evidence="1 2" key="1">
    <citation type="submission" date="2019-06" db="EMBL/GenBank/DDBJ databases">
        <title>Sequencing the genomes of 1000 actinobacteria strains.</title>
        <authorList>
            <person name="Klenk H.-P."/>
        </authorList>
    </citation>
    <scope>NUCLEOTIDE SEQUENCE [LARGE SCALE GENOMIC DNA]</scope>
    <source>
        <strain evidence="1 2">DSM 8803</strain>
    </source>
</reference>
<dbReference type="OrthoDB" id="833207at2"/>
<dbReference type="Proteomes" id="UP000319094">
    <property type="component" value="Unassembled WGS sequence"/>
</dbReference>
<dbReference type="PANTHER" id="PTHR10668:SF105">
    <property type="entry name" value="DEHYDROGENASE-RELATED"/>
    <property type="match status" value="1"/>
</dbReference>
<accession>A0A542YA36</accession>
<dbReference type="RefSeq" id="WP_141888001.1">
    <property type="nucleotide sequence ID" value="NZ_BAAAUY010000018.1"/>
</dbReference>
<dbReference type="Pfam" id="PF13450">
    <property type="entry name" value="NAD_binding_8"/>
    <property type="match status" value="1"/>
</dbReference>
<evidence type="ECO:0000313" key="2">
    <source>
        <dbReference type="Proteomes" id="UP000319094"/>
    </source>
</evidence>
<comment type="caution">
    <text evidence="1">The sequence shown here is derived from an EMBL/GenBank/DDBJ whole genome shotgun (WGS) entry which is preliminary data.</text>
</comment>
<name>A0A542YA36_9MICO</name>
<sequence>MTTAVVVGSGPNGLAAATVLARAGVNVTVVEAANQLGGGARSVESPLEGLVQDHCAAVHPMAPGSPFFKTLDLPAMGVEWAYAPIDAAHPLDRGEPGILRTSIDETAAGLGRDGSRWAAAFGPSARAFDTLSGVIMAPMLRVPRHPMLLARMGLVAGPPPALVGKIFREERARALFMGVAAHALQPLTQPLVTGIGAGIIIAGHAVGWPVVKGGTGVFTGAHIALLRGLGVRFETGQLVTRLHELPPRDITILDVHPRAAAGILAEQQPEQDRRAYRRFVPGPAAFKVDFAVSGGVPWRDPEIAQAGTVHLGGAAAEIVAAERVIAAGRMPERPFVLVGQQAAADPARANGDIHPVYAYAHVPNGYPGDATEHIIAQIERFAPGFRDRIVGLRARTPAESEAENANFIGGDILTGAKSPLQFLLGPRLSAQPYDTGTPGVYLCSAATPPGPGIHGMGGFNAANRALDVLQRGSRAPLERIGA</sequence>
<dbReference type="PRINTS" id="PR00420">
    <property type="entry name" value="RNGMNOXGNASE"/>
</dbReference>
<evidence type="ECO:0000313" key="1">
    <source>
        <dbReference type="EMBL" id="TQL44893.1"/>
    </source>
</evidence>
<protein>
    <submittedName>
        <fullName evidence="1">Phytoene dehydrogenase-like protein</fullName>
    </submittedName>
</protein>
<dbReference type="EMBL" id="VFON01000001">
    <property type="protein sequence ID" value="TQL44893.1"/>
    <property type="molecule type" value="Genomic_DNA"/>
</dbReference>
<dbReference type="Gene3D" id="3.50.50.60">
    <property type="entry name" value="FAD/NAD(P)-binding domain"/>
    <property type="match status" value="1"/>
</dbReference>
<dbReference type="InterPro" id="IPR036188">
    <property type="entry name" value="FAD/NAD-bd_sf"/>
</dbReference>
<gene>
    <name evidence="1" type="ORF">FB468_2964</name>
</gene>
<proteinExistence type="predicted"/>
<dbReference type="AlphaFoldDB" id="A0A542YA36"/>